<keyword evidence="2" id="KW-1185">Reference proteome</keyword>
<dbReference type="EMBL" id="JAOWRF010000154">
    <property type="protein sequence ID" value="MCV3213920.1"/>
    <property type="molecule type" value="Genomic_DNA"/>
</dbReference>
<dbReference type="InterPro" id="IPR009050">
    <property type="entry name" value="Globin-like_sf"/>
</dbReference>
<organism evidence="1 2">
    <name type="scientific">Plectonema radiosum NIES-515</name>
    <dbReference type="NCBI Taxonomy" id="2986073"/>
    <lineage>
        <taxon>Bacteria</taxon>
        <taxon>Bacillati</taxon>
        <taxon>Cyanobacteriota</taxon>
        <taxon>Cyanophyceae</taxon>
        <taxon>Oscillatoriophycideae</taxon>
        <taxon>Oscillatoriales</taxon>
        <taxon>Microcoleaceae</taxon>
        <taxon>Plectonema</taxon>
    </lineage>
</organism>
<comment type="caution">
    <text evidence="1">The sequence shown here is derived from an EMBL/GenBank/DDBJ whole genome shotgun (WGS) entry which is preliminary data.</text>
</comment>
<proteinExistence type="predicted"/>
<dbReference type="Proteomes" id="UP001526143">
    <property type="component" value="Unassembled WGS sequence"/>
</dbReference>
<sequence length="393" mass="45109">MGLHQDFFGSSFKPSLEKENKGGVESLAQQWAKKYLQNLQVDEDDKQTTDTVSLKEVVSEAGRKKTANKLMESLRSVSAKAWNKTEALLAAEVKRHNIKPNLINPWEIAADSFNIYRTVLDVYTKQAPLRQLSTVIKLAREDESLYKKALEIYTEQVAPSHLATAIGANVGAMRRKYTQDDPRVIGFVNMQFHYTSEMLLKPLSSLERSFVGAYFKVIDDHLYMPLQRAYAAAAKHDYDSYALSAVQQLLPASTQIAKNVFQKIVEIYPNYRSYTGLLSDPVVKISSIRDVEMFQVYLWVCGLEKDISAIQQELFPLCVMLYPTLKVQWELVRQMLHLLGQEISDRLTPKQANTLMPYFQVLWQMFSPEVFGELDFERKSDKVDDEFWQALFS</sequence>
<evidence type="ECO:0000313" key="1">
    <source>
        <dbReference type="EMBL" id="MCV3213920.1"/>
    </source>
</evidence>
<evidence type="ECO:0000313" key="2">
    <source>
        <dbReference type="Proteomes" id="UP001526143"/>
    </source>
</evidence>
<dbReference type="RefSeq" id="WP_263745445.1">
    <property type="nucleotide sequence ID" value="NZ_JAOWRF010000154.1"/>
</dbReference>
<dbReference type="Pfam" id="PF00502">
    <property type="entry name" value="Phycobilisome"/>
    <property type="match status" value="1"/>
</dbReference>
<protein>
    <submittedName>
        <fullName evidence="1">Uncharacterized protein</fullName>
    </submittedName>
</protein>
<dbReference type="SUPFAM" id="SSF46458">
    <property type="entry name" value="Globin-like"/>
    <property type="match status" value="1"/>
</dbReference>
<reference evidence="1 2" key="1">
    <citation type="submission" date="2022-10" db="EMBL/GenBank/DDBJ databases">
        <title>Identification of biosynthetic pathway for the production of the potent trypsin inhibitor radiosumin.</title>
        <authorList>
            <person name="Fewer D.P."/>
            <person name="Delbaje E."/>
            <person name="Ouyang X."/>
            <person name="Agostino P.D."/>
            <person name="Wahlsten M."/>
            <person name="Jokela J."/>
            <person name="Permi P."/>
            <person name="Haapaniemi E."/>
            <person name="Koistinen H."/>
        </authorList>
    </citation>
    <scope>NUCLEOTIDE SEQUENCE [LARGE SCALE GENOMIC DNA]</scope>
    <source>
        <strain evidence="1 2">NIES-515</strain>
    </source>
</reference>
<gene>
    <name evidence="1" type="ORF">OGM63_10405</name>
</gene>
<dbReference type="InterPro" id="IPR012128">
    <property type="entry name" value="Phycobilisome_asu/bsu"/>
</dbReference>
<accession>A0ABT3AXT9</accession>
<name>A0ABT3AXT9_9CYAN</name>